<name>A0A127BBP5_9EURY</name>
<accession>A0A127BBP5</accession>
<dbReference type="PANTHER" id="PTHR43359:SF1">
    <property type="entry name" value="FORMATE HYDROGENLYASE SUBUNIT 4-RELATED"/>
    <property type="match status" value="1"/>
</dbReference>
<dbReference type="GeneID" id="28492130"/>
<evidence type="ECO:0000256" key="2">
    <source>
        <dbReference type="ARBA" id="ARBA00022692"/>
    </source>
</evidence>
<feature type="transmembrane region" description="Helical" evidence="5">
    <location>
        <begin position="245"/>
        <end position="268"/>
    </location>
</feature>
<keyword evidence="4 5" id="KW-0472">Membrane</keyword>
<dbReference type="Pfam" id="PF00146">
    <property type="entry name" value="NADHdh"/>
    <property type="match status" value="1"/>
</dbReference>
<feature type="transmembrane region" description="Helical" evidence="5">
    <location>
        <begin position="6"/>
        <end position="26"/>
    </location>
</feature>
<dbReference type="AlphaFoldDB" id="A0A127BBP5"/>
<evidence type="ECO:0000256" key="4">
    <source>
        <dbReference type="ARBA" id="ARBA00023136"/>
    </source>
</evidence>
<dbReference type="KEGG" id="pyc:TQ32_09785"/>
<comment type="subcellular location">
    <subcellularLocation>
        <location evidence="1">Membrane</location>
        <topology evidence="1">Multi-pass membrane protein</topology>
    </subcellularLocation>
</comment>
<keyword evidence="2 5" id="KW-0812">Transmembrane</keyword>
<reference evidence="6 7" key="2">
    <citation type="journal article" date="2016" name="Int. J. Syst. Evol. Microbiol.">
        <title>Pyrococcus kukulkanii sp. nov., a hyperthermophilic, piezophilic archaeon isolated from a deep-sea hydrothermal vent.</title>
        <authorList>
            <person name="Callac N."/>
            <person name="Oger P."/>
            <person name="Lesongeur F."/>
            <person name="Rattray J.E."/>
            <person name="Vannier P."/>
            <person name="Michoud G."/>
            <person name="Beauverger M."/>
            <person name="Gayet N."/>
            <person name="Rouxel O."/>
            <person name="Jebbar M."/>
            <person name="Godfroy A."/>
        </authorList>
    </citation>
    <scope>NUCLEOTIDE SEQUENCE [LARGE SCALE GENOMIC DNA]</scope>
    <source>
        <strain evidence="6 7">NCB100</strain>
    </source>
</reference>
<dbReference type="EMBL" id="CP010835">
    <property type="protein sequence ID" value="AMM54743.1"/>
    <property type="molecule type" value="Genomic_DNA"/>
</dbReference>
<dbReference type="Proteomes" id="UP000070587">
    <property type="component" value="Chromosome"/>
</dbReference>
<evidence type="ECO:0000256" key="3">
    <source>
        <dbReference type="ARBA" id="ARBA00022989"/>
    </source>
</evidence>
<proteinExistence type="predicted"/>
<dbReference type="InterPro" id="IPR018086">
    <property type="entry name" value="NADH_UbQ_OxRdtase_su1_CS"/>
</dbReference>
<dbReference type="RefSeq" id="WP_068324070.1">
    <property type="nucleotide sequence ID" value="NZ_CP010835.1"/>
</dbReference>
<reference evidence="7" key="1">
    <citation type="submission" date="2015-02" db="EMBL/GenBank/DDBJ databases">
        <title>Pyrococcus kukulkanii sp. nov., a novel hyperthermophilic archaeon isolated from a deep-sea hydrothermal vent at the Guaymas Basin.</title>
        <authorList>
            <person name="Oger P.M."/>
            <person name="Callac N."/>
            <person name="Jebbar M."/>
            <person name="Godfroy A."/>
        </authorList>
    </citation>
    <scope>NUCLEOTIDE SEQUENCE [LARGE SCALE GENOMIC DNA]</scope>
    <source>
        <strain evidence="7">NCB100</strain>
    </source>
</reference>
<feature type="transmembrane region" description="Helical" evidence="5">
    <location>
        <begin position="170"/>
        <end position="193"/>
    </location>
</feature>
<protein>
    <submittedName>
        <fullName evidence="6">Hydrogenase</fullName>
    </submittedName>
</protein>
<evidence type="ECO:0000313" key="6">
    <source>
        <dbReference type="EMBL" id="AMM54743.1"/>
    </source>
</evidence>
<organism evidence="6 7">
    <name type="scientific">Pyrococcus kukulkanii</name>
    <dbReference type="NCBI Taxonomy" id="1609559"/>
    <lineage>
        <taxon>Archaea</taxon>
        <taxon>Methanobacteriati</taxon>
        <taxon>Methanobacteriota</taxon>
        <taxon>Thermococci</taxon>
        <taxon>Thermococcales</taxon>
        <taxon>Thermococcaceae</taxon>
        <taxon>Pyrococcus</taxon>
    </lineage>
</organism>
<evidence type="ECO:0000313" key="7">
    <source>
        <dbReference type="Proteomes" id="UP000070587"/>
    </source>
</evidence>
<feature type="transmembrane region" description="Helical" evidence="5">
    <location>
        <begin position="131"/>
        <end position="150"/>
    </location>
</feature>
<dbReference type="GO" id="GO:0005886">
    <property type="term" value="C:plasma membrane"/>
    <property type="evidence" value="ECO:0007669"/>
    <property type="project" value="TreeGrafter"/>
</dbReference>
<keyword evidence="3 5" id="KW-1133">Transmembrane helix</keyword>
<dbReference type="PATRIC" id="fig|1609559.3.peg.2023"/>
<dbReference type="InterPro" id="IPR001694">
    <property type="entry name" value="NADH_UbQ_OxRdtase_su1/FPO"/>
</dbReference>
<sequence length="308" mass="33444">MIERAIFGISSLLVILVLPPLLDGISRKIKATIQERQGPPIFQTYYDLASLLSMEPTLPTDRLGFILAPYVALAAVISAGMLLPYGNFTPIAFSGDIFVFVYVLGVFSVSLMMAGFLMNNTYANAGANREMMLILSVEPILGIAVGIMALREGTLSISSLTFNSTPNLAMLLALAFLGYWAYVECAFIPFDIAEAETEILEGSLVEYSGRLLGLFKWALLAKRVVLIWLFASMLLIPLLKNYVDISTPLGGAMIFIGQLTLLIILYALSAVIEATTARMKVIQALRQNTMIFVIGLVLLVLASLGVGM</sequence>
<evidence type="ECO:0000256" key="5">
    <source>
        <dbReference type="SAM" id="Phobius"/>
    </source>
</evidence>
<feature type="transmembrane region" description="Helical" evidence="5">
    <location>
        <begin position="63"/>
        <end position="85"/>
    </location>
</feature>
<dbReference type="InterPro" id="IPR052561">
    <property type="entry name" value="ComplexI_Subunit1"/>
</dbReference>
<dbReference type="STRING" id="1609559.TQ32_09785"/>
<dbReference type="PANTHER" id="PTHR43359">
    <property type="entry name" value="FORMATE HYDROGENLYASE SUBUNIT 4"/>
    <property type="match status" value="1"/>
</dbReference>
<dbReference type="PROSITE" id="PS00668">
    <property type="entry name" value="COMPLEX1_ND1_2"/>
    <property type="match status" value="1"/>
</dbReference>
<feature type="transmembrane region" description="Helical" evidence="5">
    <location>
        <begin position="97"/>
        <end position="119"/>
    </location>
</feature>
<feature type="transmembrane region" description="Helical" evidence="5">
    <location>
        <begin position="214"/>
        <end position="239"/>
    </location>
</feature>
<dbReference type="OrthoDB" id="15253at2157"/>
<gene>
    <name evidence="6" type="ORF">TQ32_09785</name>
</gene>
<evidence type="ECO:0000256" key="1">
    <source>
        <dbReference type="ARBA" id="ARBA00004141"/>
    </source>
</evidence>
<feature type="transmembrane region" description="Helical" evidence="5">
    <location>
        <begin position="289"/>
        <end position="307"/>
    </location>
</feature>